<dbReference type="GO" id="GO:0009425">
    <property type="term" value="C:bacterial-type flagellum basal body"/>
    <property type="evidence" value="ECO:0007669"/>
    <property type="project" value="InterPro"/>
</dbReference>
<feature type="compositionally biased region" description="Acidic residues" evidence="11">
    <location>
        <begin position="1"/>
        <end position="10"/>
    </location>
</feature>
<keyword evidence="5 10" id="KW-0145">Chemotaxis</keyword>
<evidence type="ECO:0000256" key="7">
    <source>
        <dbReference type="ARBA" id="ARBA00022779"/>
    </source>
</evidence>
<dbReference type="EMBL" id="CP002382">
    <property type="protein sequence ID" value="AEP10027.1"/>
    <property type="molecule type" value="Genomic_DNA"/>
</dbReference>
<dbReference type="InterPro" id="IPR005503">
    <property type="entry name" value="FliL"/>
</dbReference>
<dbReference type="AlphaFoldDB" id="G2KRR9"/>
<feature type="region of interest" description="Disordered" evidence="11">
    <location>
        <begin position="1"/>
        <end position="21"/>
    </location>
</feature>
<dbReference type="OrthoDB" id="7304620at2"/>
<organism evidence="12 13">
    <name type="scientific">Micavibrio aeruginosavorus (strain ARL-13)</name>
    <dbReference type="NCBI Taxonomy" id="856793"/>
    <lineage>
        <taxon>Bacteria</taxon>
        <taxon>Pseudomonadati</taxon>
        <taxon>Bdellovibrionota</taxon>
        <taxon>Bdellovibrionia</taxon>
        <taxon>Bdellovibrionales</taxon>
        <taxon>Pseudobdellovibrionaceae</taxon>
        <taxon>Micavibrio</taxon>
    </lineage>
</organism>
<keyword evidence="7 10" id="KW-0283">Flagellar rotation</keyword>
<evidence type="ECO:0000256" key="5">
    <source>
        <dbReference type="ARBA" id="ARBA00022500"/>
    </source>
</evidence>
<dbReference type="STRING" id="856793.MICA_1714"/>
<evidence type="ECO:0000256" key="4">
    <source>
        <dbReference type="ARBA" id="ARBA00022475"/>
    </source>
</evidence>
<evidence type="ECO:0000256" key="10">
    <source>
        <dbReference type="RuleBase" id="RU364125"/>
    </source>
</evidence>
<keyword evidence="13" id="KW-1185">Reference proteome</keyword>
<keyword evidence="12" id="KW-0969">Cilium</keyword>
<feature type="transmembrane region" description="Helical" evidence="10">
    <location>
        <begin position="32"/>
        <end position="52"/>
    </location>
</feature>
<evidence type="ECO:0000256" key="8">
    <source>
        <dbReference type="ARBA" id="ARBA00022989"/>
    </source>
</evidence>
<keyword evidence="9 10" id="KW-0472">Membrane</keyword>
<dbReference type="KEGG" id="mai:MICA_1714"/>
<reference evidence="12 13" key="1">
    <citation type="journal article" date="2011" name="BMC Genomics">
        <title>Genomic insights into an obligate epibiotic bacterial predator: Micavibrio aeruginosavorus ARL-13.</title>
        <authorList>
            <person name="Wang Z."/>
            <person name="Kadouri D."/>
            <person name="Wu M."/>
        </authorList>
    </citation>
    <scope>NUCLEOTIDE SEQUENCE [LARGE SCALE GENOMIC DNA]</scope>
    <source>
        <strain evidence="12 13">ARL-13</strain>
    </source>
</reference>
<sequence>MADQTDDTDTENGAGEDVAAEGGGKKFNAKKIVLFAVVPLFLLLGAGGGLYFTGALDKILKKGEATEEHAAADDGHGKKADAHGKSDGHGGVVGGPVFLEIPNMLVNLSGPDEQPRYLRLKVQLEVANQADMAAVQAVMPRVVDQFQTYLRELRVKDLRGSAGIYRLQMELLSRVNAAAYPVEVKDVLFQEILIQ</sequence>
<gene>
    <name evidence="12" type="ordered locus">MICA_1714</name>
</gene>
<evidence type="ECO:0000256" key="9">
    <source>
        <dbReference type="ARBA" id="ARBA00023136"/>
    </source>
</evidence>
<evidence type="ECO:0000256" key="6">
    <source>
        <dbReference type="ARBA" id="ARBA00022692"/>
    </source>
</evidence>
<protein>
    <recommendedName>
        <fullName evidence="10">Flagellar protein FliL</fullName>
    </recommendedName>
</protein>
<comment type="similarity">
    <text evidence="3 10">Belongs to the FliL family.</text>
</comment>
<keyword evidence="12" id="KW-0282">Flagellum</keyword>
<dbReference type="GO" id="GO:0006935">
    <property type="term" value="P:chemotaxis"/>
    <property type="evidence" value="ECO:0007669"/>
    <property type="project" value="UniProtKB-KW"/>
</dbReference>
<dbReference type="HOGENOM" id="CLU_099018_2_1_5"/>
<evidence type="ECO:0000313" key="13">
    <source>
        <dbReference type="Proteomes" id="UP000009286"/>
    </source>
</evidence>
<keyword evidence="6 10" id="KW-0812">Transmembrane</keyword>
<keyword evidence="8 10" id="KW-1133">Transmembrane helix</keyword>
<proteinExistence type="inferred from homology"/>
<dbReference type="PANTHER" id="PTHR35091:SF2">
    <property type="entry name" value="FLAGELLAR PROTEIN FLIL"/>
    <property type="match status" value="1"/>
</dbReference>
<comment type="subcellular location">
    <subcellularLocation>
        <location evidence="2">Cell membrane</location>
        <topology evidence="2">Single-pass membrane protein</topology>
    </subcellularLocation>
</comment>
<dbReference type="Proteomes" id="UP000009286">
    <property type="component" value="Chromosome"/>
</dbReference>
<dbReference type="GO" id="GO:0071978">
    <property type="term" value="P:bacterial-type flagellum-dependent swarming motility"/>
    <property type="evidence" value="ECO:0007669"/>
    <property type="project" value="TreeGrafter"/>
</dbReference>
<accession>G2KRR9</accession>
<evidence type="ECO:0000256" key="11">
    <source>
        <dbReference type="SAM" id="MobiDB-lite"/>
    </source>
</evidence>
<keyword evidence="4 10" id="KW-1003">Cell membrane</keyword>
<keyword evidence="12" id="KW-0966">Cell projection</keyword>
<evidence type="ECO:0000256" key="1">
    <source>
        <dbReference type="ARBA" id="ARBA00002254"/>
    </source>
</evidence>
<evidence type="ECO:0000313" key="12">
    <source>
        <dbReference type="EMBL" id="AEP10027.1"/>
    </source>
</evidence>
<evidence type="ECO:0000256" key="3">
    <source>
        <dbReference type="ARBA" id="ARBA00008281"/>
    </source>
</evidence>
<comment type="function">
    <text evidence="1 10">Controls the rotational direction of flagella during chemotaxis.</text>
</comment>
<dbReference type="Pfam" id="PF03748">
    <property type="entry name" value="FliL"/>
    <property type="match status" value="1"/>
</dbReference>
<dbReference type="eggNOG" id="COG1580">
    <property type="taxonomic scope" value="Bacteria"/>
</dbReference>
<dbReference type="RefSeq" id="WP_014103250.1">
    <property type="nucleotide sequence ID" value="NC_016026.1"/>
</dbReference>
<name>G2KRR9_MICAA</name>
<evidence type="ECO:0000256" key="2">
    <source>
        <dbReference type="ARBA" id="ARBA00004162"/>
    </source>
</evidence>
<dbReference type="PANTHER" id="PTHR35091">
    <property type="entry name" value="FLAGELLAR PROTEIN FLIL"/>
    <property type="match status" value="1"/>
</dbReference>
<dbReference type="GO" id="GO:0005886">
    <property type="term" value="C:plasma membrane"/>
    <property type="evidence" value="ECO:0007669"/>
    <property type="project" value="UniProtKB-SubCell"/>
</dbReference>